<protein>
    <submittedName>
        <fullName evidence="1">Uncharacterized protein</fullName>
    </submittedName>
</protein>
<dbReference type="EMBL" id="JABBGH010000001">
    <property type="protein sequence ID" value="NML64785.1"/>
    <property type="molecule type" value="Genomic_DNA"/>
</dbReference>
<keyword evidence="2" id="KW-1185">Reference proteome</keyword>
<gene>
    <name evidence="1" type="ORF">HHL22_06165</name>
</gene>
<evidence type="ECO:0000313" key="2">
    <source>
        <dbReference type="Proteomes" id="UP000559626"/>
    </source>
</evidence>
<reference evidence="1 2" key="1">
    <citation type="submission" date="2020-04" db="EMBL/GenBank/DDBJ databases">
        <title>Hymenobacter polaris sp. nov., isolated from Arctic soil.</title>
        <authorList>
            <person name="Dahal R.H."/>
        </authorList>
    </citation>
    <scope>NUCLEOTIDE SEQUENCE [LARGE SCALE GENOMIC DNA]</scope>
    <source>
        <strain evidence="1 2">RP-2-7</strain>
    </source>
</reference>
<proteinExistence type="predicted"/>
<organism evidence="1 2">
    <name type="scientific">Hymenobacter polaris</name>
    <dbReference type="NCBI Taxonomy" id="2682546"/>
    <lineage>
        <taxon>Bacteria</taxon>
        <taxon>Pseudomonadati</taxon>
        <taxon>Bacteroidota</taxon>
        <taxon>Cytophagia</taxon>
        <taxon>Cytophagales</taxon>
        <taxon>Hymenobacteraceae</taxon>
        <taxon>Hymenobacter</taxon>
    </lineage>
</organism>
<sequence>MLSGFPLPHRLLSLRDAHGAPLADFDWHPSLDLLQVHWHGHLTAASLVHGAQMGLSLGAFEDAKLPRRLLTNHEQASGSWEEALPWLQYDWLPRAQERGLALLAHVASPDPASFLTQPDHLELAAALRQAFQAKSFRHAAAAWYWLTHR</sequence>
<accession>A0A7Y0FLS6</accession>
<comment type="caution">
    <text evidence="1">The sequence shown here is derived from an EMBL/GenBank/DDBJ whole genome shotgun (WGS) entry which is preliminary data.</text>
</comment>
<dbReference type="AlphaFoldDB" id="A0A7Y0FLS6"/>
<name>A0A7Y0FLS6_9BACT</name>
<evidence type="ECO:0000313" key="1">
    <source>
        <dbReference type="EMBL" id="NML64785.1"/>
    </source>
</evidence>
<dbReference type="Proteomes" id="UP000559626">
    <property type="component" value="Unassembled WGS sequence"/>
</dbReference>
<dbReference type="RefSeq" id="WP_169530063.1">
    <property type="nucleotide sequence ID" value="NZ_JABBGH010000001.1"/>
</dbReference>